<dbReference type="AlphaFoldDB" id="A0A1D8N6Y5"/>
<dbReference type="VEuPathDB" id="FungiDB:YALI1_B10780g"/>
<reference evidence="1 2" key="1">
    <citation type="journal article" date="2016" name="PLoS ONE">
        <title>Sequence Assembly of Yarrowia lipolytica Strain W29/CLIB89 Shows Transposable Element Diversity.</title>
        <authorList>
            <person name="Magnan C."/>
            <person name="Yu J."/>
            <person name="Chang I."/>
            <person name="Jahn E."/>
            <person name="Kanomata Y."/>
            <person name="Wu J."/>
            <person name="Zeller M."/>
            <person name="Oakes M."/>
            <person name="Baldi P."/>
            <person name="Sandmeyer S."/>
        </authorList>
    </citation>
    <scope>NUCLEOTIDE SEQUENCE [LARGE SCALE GENOMIC DNA]</scope>
    <source>
        <strain evidence="2">CLIB89(W29)</strain>
    </source>
</reference>
<protein>
    <submittedName>
        <fullName evidence="1">Uncharacterized protein</fullName>
    </submittedName>
</protein>
<name>A0A1D8N6Y5_YARLL</name>
<dbReference type="Proteomes" id="UP000182444">
    <property type="component" value="Chromosome 1B"/>
</dbReference>
<dbReference type="GeneID" id="94582693"/>
<evidence type="ECO:0000313" key="1">
    <source>
        <dbReference type="EMBL" id="AOW01395.1"/>
    </source>
</evidence>
<evidence type="ECO:0000313" key="2">
    <source>
        <dbReference type="Proteomes" id="UP000182444"/>
    </source>
</evidence>
<sequence length="151" mass="17162">MVWGMQRANKDISGATARYPGRFSPSLRPQTLISSRPRIAQRGTALGASTTCGITKTDRLGCRWCSVQRQKANAAADMYMRNVLSEVWAATGKKGGGDGDHCKRPRVTVPEHHCFFIFHLNGHFKAISRMFEDQRWQMPQKRRFRKAQNHS</sequence>
<proteinExistence type="predicted"/>
<dbReference type="RefSeq" id="XP_068138139.1">
    <property type="nucleotide sequence ID" value="XM_068282038.1"/>
</dbReference>
<organism evidence="1 2">
    <name type="scientific">Yarrowia lipolytica</name>
    <name type="common">Candida lipolytica</name>
    <dbReference type="NCBI Taxonomy" id="4952"/>
    <lineage>
        <taxon>Eukaryota</taxon>
        <taxon>Fungi</taxon>
        <taxon>Dikarya</taxon>
        <taxon>Ascomycota</taxon>
        <taxon>Saccharomycotina</taxon>
        <taxon>Dipodascomycetes</taxon>
        <taxon>Dipodascales</taxon>
        <taxon>Dipodascales incertae sedis</taxon>
        <taxon>Yarrowia</taxon>
    </lineage>
</organism>
<dbReference type="EMBL" id="CP017554">
    <property type="protein sequence ID" value="AOW01395.1"/>
    <property type="molecule type" value="Genomic_DNA"/>
</dbReference>
<accession>A0A1D8N6Y5</accession>
<gene>
    <name evidence="1" type="ORF">YALI1_B10780g</name>
</gene>